<dbReference type="AlphaFoldDB" id="A0AAD7GNU9"/>
<protein>
    <submittedName>
        <fullName evidence="1">Uncharacterized protein</fullName>
    </submittedName>
</protein>
<gene>
    <name evidence="1" type="ORF">B0H17DRAFT_348566</name>
</gene>
<proteinExistence type="predicted"/>
<accession>A0AAD7GNU9</accession>
<organism evidence="1 2">
    <name type="scientific">Mycena rosella</name>
    <name type="common">Pink bonnet</name>
    <name type="synonym">Agaricus rosellus</name>
    <dbReference type="NCBI Taxonomy" id="1033263"/>
    <lineage>
        <taxon>Eukaryota</taxon>
        <taxon>Fungi</taxon>
        <taxon>Dikarya</taxon>
        <taxon>Basidiomycota</taxon>
        <taxon>Agaricomycotina</taxon>
        <taxon>Agaricomycetes</taxon>
        <taxon>Agaricomycetidae</taxon>
        <taxon>Agaricales</taxon>
        <taxon>Marasmiineae</taxon>
        <taxon>Mycenaceae</taxon>
        <taxon>Mycena</taxon>
    </lineage>
</organism>
<keyword evidence="2" id="KW-1185">Reference proteome</keyword>
<evidence type="ECO:0000313" key="2">
    <source>
        <dbReference type="Proteomes" id="UP001221757"/>
    </source>
</evidence>
<comment type="caution">
    <text evidence="1">The sequence shown here is derived from an EMBL/GenBank/DDBJ whole genome shotgun (WGS) entry which is preliminary data.</text>
</comment>
<name>A0AAD7GNU9_MYCRO</name>
<sequence>MMDSCQSTKFEKYISSLPWLRTMWTIKCPGTFQLHLSTGLKQLEHGYTHMNHPLWRASWKQTLCCGCPCPVGLCIEVNDAQERDHNFNLNFVGRGGSLSVNVSLLSDHHLEQSLLSHLAFDDLYHILSYQSWWQSSEISDPGTVPLGSLSWCNPTGSEDFDPFSAFSLSNRLTVSDVTVRCWKYSYKPLDPSFSSVGTKAMSYYPVDGHVLKWHIFP</sequence>
<dbReference type="Proteomes" id="UP001221757">
    <property type="component" value="Unassembled WGS sequence"/>
</dbReference>
<reference evidence="1" key="1">
    <citation type="submission" date="2023-03" db="EMBL/GenBank/DDBJ databases">
        <title>Massive genome expansion in bonnet fungi (Mycena s.s.) driven by repeated elements and novel gene families across ecological guilds.</title>
        <authorList>
            <consortium name="Lawrence Berkeley National Laboratory"/>
            <person name="Harder C.B."/>
            <person name="Miyauchi S."/>
            <person name="Viragh M."/>
            <person name="Kuo A."/>
            <person name="Thoen E."/>
            <person name="Andreopoulos B."/>
            <person name="Lu D."/>
            <person name="Skrede I."/>
            <person name="Drula E."/>
            <person name="Henrissat B."/>
            <person name="Morin E."/>
            <person name="Kohler A."/>
            <person name="Barry K."/>
            <person name="LaButti K."/>
            <person name="Morin E."/>
            <person name="Salamov A."/>
            <person name="Lipzen A."/>
            <person name="Mereny Z."/>
            <person name="Hegedus B."/>
            <person name="Baldrian P."/>
            <person name="Stursova M."/>
            <person name="Weitz H."/>
            <person name="Taylor A."/>
            <person name="Grigoriev I.V."/>
            <person name="Nagy L.G."/>
            <person name="Martin F."/>
            <person name="Kauserud H."/>
        </authorList>
    </citation>
    <scope>NUCLEOTIDE SEQUENCE</scope>
    <source>
        <strain evidence="1">CBHHK067</strain>
    </source>
</reference>
<evidence type="ECO:0000313" key="1">
    <source>
        <dbReference type="EMBL" id="KAJ7697837.1"/>
    </source>
</evidence>
<dbReference type="EMBL" id="JARKIE010000028">
    <property type="protein sequence ID" value="KAJ7697837.1"/>
    <property type="molecule type" value="Genomic_DNA"/>
</dbReference>